<comment type="caution">
    <text evidence="3">The sequence shown here is derived from an EMBL/GenBank/DDBJ whole genome shotgun (WGS) entry which is preliminary data.</text>
</comment>
<evidence type="ECO:0000313" key="4">
    <source>
        <dbReference type="Proteomes" id="UP000700596"/>
    </source>
</evidence>
<dbReference type="PANTHER" id="PTHR42085:SF1">
    <property type="entry name" value="F-BOX DOMAIN-CONTAINING PROTEIN"/>
    <property type="match status" value="1"/>
</dbReference>
<evidence type="ECO:0000256" key="2">
    <source>
        <dbReference type="SAM" id="SignalP"/>
    </source>
</evidence>
<dbReference type="InterPro" id="IPR038883">
    <property type="entry name" value="AN11006-like"/>
</dbReference>
<dbReference type="AlphaFoldDB" id="A0A9P9DZR4"/>
<dbReference type="OrthoDB" id="62952at2759"/>
<organism evidence="3 4">
    <name type="scientific">Dendryphion nanum</name>
    <dbReference type="NCBI Taxonomy" id="256645"/>
    <lineage>
        <taxon>Eukaryota</taxon>
        <taxon>Fungi</taxon>
        <taxon>Dikarya</taxon>
        <taxon>Ascomycota</taxon>
        <taxon>Pezizomycotina</taxon>
        <taxon>Dothideomycetes</taxon>
        <taxon>Pleosporomycetidae</taxon>
        <taxon>Pleosporales</taxon>
        <taxon>Torulaceae</taxon>
        <taxon>Dendryphion</taxon>
    </lineage>
</organism>
<name>A0A9P9DZR4_9PLEO</name>
<dbReference type="Proteomes" id="UP000700596">
    <property type="component" value="Unassembled WGS sequence"/>
</dbReference>
<evidence type="ECO:0008006" key="5">
    <source>
        <dbReference type="Google" id="ProtNLM"/>
    </source>
</evidence>
<accession>A0A9P9DZR4</accession>
<evidence type="ECO:0000256" key="1">
    <source>
        <dbReference type="SAM" id="MobiDB-lite"/>
    </source>
</evidence>
<protein>
    <recommendedName>
        <fullName evidence="5">F-box domain-containing protein</fullName>
    </recommendedName>
</protein>
<keyword evidence="2" id="KW-0732">Signal</keyword>
<dbReference type="EMBL" id="JAGMWT010000005">
    <property type="protein sequence ID" value="KAH7128413.1"/>
    <property type="molecule type" value="Genomic_DNA"/>
</dbReference>
<sequence>MAMAMASLPQSASLALPLLYLAIRSLHHHFTMENTPTRPFPFMDLPPELREMVYGYCLQDPYYGPRSSSTQNPSSSSVFSWLIPNSNRSDKKPACANSTSKESTWIFLASRQVYAECIDLFFKQRTVHLALTPENYVPPTRSLEASISTSSFSSSAPSSISWPSSPASKPEDTNNELSPSTTTQQPIWPLPPTFHPQIKSLTLSLTATSTLLGVANPHDMPPTSWTLAHRIRSELSSIPSSTPLTLSIKAISTPLWNPLWVWFHASQSFKEGPGPRLQTVVFLFDGWATGENRIERDKNGEWNWVCTQGHVIGKEEGEKGVRAFCIGLYLECKVCKPDVGEESDEEDEE</sequence>
<evidence type="ECO:0000313" key="3">
    <source>
        <dbReference type="EMBL" id="KAH7128413.1"/>
    </source>
</evidence>
<feature type="chain" id="PRO_5040457501" description="F-box domain-containing protein" evidence="2">
    <location>
        <begin position="16"/>
        <end position="349"/>
    </location>
</feature>
<feature type="compositionally biased region" description="Polar residues" evidence="1">
    <location>
        <begin position="175"/>
        <end position="186"/>
    </location>
</feature>
<feature type="signal peptide" evidence="2">
    <location>
        <begin position="1"/>
        <end position="15"/>
    </location>
</feature>
<gene>
    <name evidence="3" type="ORF">B0J11DRAFT_549234</name>
</gene>
<feature type="compositionally biased region" description="Low complexity" evidence="1">
    <location>
        <begin position="151"/>
        <end position="168"/>
    </location>
</feature>
<proteinExistence type="predicted"/>
<reference evidence="3" key="1">
    <citation type="journal article" date="2021" name="Nat. Commun.">
        <title>Genetic determinants of endophytism in the Arabidopsis root mycobiome.</title>
        <authorList>
            <person name="Mesny F."/>
            <person name="Miyauchi S."/>
            <person name="Thiergart T."/>
            <person name="Pickel B."/>
            <person name="Atanasova L."/>
            <person name="Karlsson M."/>
            <person name="Huettel B."/>
            <person name="Barry K.W."/>
            <person name="Haridas S."/>
            <person name="Chen C."/>
            <person name="Bauer D."/>
            <person name="Andreopoulos W."/>
            <person name="Pangilinan J."/>
            <person name="LaButti K."/>
            <person name="Riley R."/>
            <person name="Lipzen A."/>
            <person name="Clum A."/>
            <person name="Drula E."/>
            <person name="Henrissat B."/>
            <person name="Kohler A."/>
            <person name="Grigoriev I.V."/>
            <person name="Martin F.M."/>
            <person name="Hacquard S."/>
        </authorList>
    </citation>
    <scope>NUCLEOTIDE SEQUENCE</scope>
    <source>
        <strain evidence="3">MPI-CAGE-CH-0243</strain>
    </source>
</reference>
<keyword evidence="4" id="KW-1185">Reference proteome</keyword>
<feature type="region of interest" description="Disordered" evidence="1">
    <location>
        <begin position="151"/>
        <end position="189"/>
    </location>
</feature>
<dbReference type="PANTHER" id="PTHR42085">
    <property type="entry name" value="F-BOX DOMAIN-CONTAINING PROTEIN"/>
    <property type="match status" value="1"/>
</dbReference>